<evidence type="ECO:0000256" key="1">
    <source>
        <dbReference type="ARBA" id="ARBA00004141"/>
    </source>
</evidence>
<dbReference type="Pfam" id="PF00324">
    <property type="entry name" value="AA_permease"/>
    <property type="match status" value="1"/>
</dbReference>
<feature type="transmembrane region" description="Helical" evidence="6">
    <location>
        <begin position="123"/>
        <end position="148"/>
    </location>
</feature>
<dbReference type="GO" id="GO:0022857">
    <property type="term" value="F:transmembrane transporter activity"/>
    <property type="evidence" value="ECO:0007669"/>
    <property type="project" value="InterPro"/>
</dbReference>
<feature type="transmembrane region" description="Helical" evidence="6">
    <location>
        <begin position="176"/>
        <end position="197"/>
    </location>
</feature>
<evidence type="ECO:0000256" key="6">
    <source>
        <dbReference type="SAM" id="Phobius"/>
    </source>
</evidence>
<feature type="transmembrane region" description="Helical" evidence="6">
    <location>
        <begin position="374"/>
        <end position="394"/>
    </location>
</feature>
<reference evidence="8 9" key="1">
    <citation type="submission" date="2019-08" db="EMBL/GenBank/DDBJ databases">
        <title>Arthrobacter sp. nov., isolated from plateau pika and Tibetan wild ass.</title>
        <authorList>
            <person name="Ge Y."/>
        </authorList>
    </citation>
    <scope>NUCLEOTIDE SEQUENCE [LARGE SCALE GENOMIC DNA]</scope>
    <source>
        <strain evidence="8 9">785</strain>
    </source>
</reference>
<keyword evidence="2 6" id="KW-0812">Transmembrane</keyword>
<feature type="transmembrane region" description="Helical" evidence="6">
    <location>
        <begin position="249"/>
        <end position="275"/>
    </location>
</feature>
<keyword evidence="3 6" id="KW-1133">Transmembrane helix</keyword>
<evidence type="ECO:0000256" key="5">
    <source>
        <dbReference type="SAM" id="MobiDB-lite"/>
    </source>
</evidence>
<evidence type="ECO:0000313" key="9">
    <source>
        <dbReference type="Proteomes" id="UP000326852"/>
    </source>
</evidence>
<feature type="transmembrane region" description="Helical" evidence="6">
    <location>
        <begin position="295"/>
        <end position="319"/>
    </location>
</feature>
<comment type="subcellular location">
    <subcellularLocation>
        <location evidence="1">Membrane</location>
        <topology evidence="1">Multi-pass membrane protein</topology>
    </subcellularLocation>
</comment>
<dbReference type="InterPro" id="IPR004841">
    <property type="entry name" value="AA-permease/SLC12A_dom"/>
</dbReference>
<organism evidence="8 9">
    <name type="scientific">Arthrobacter yangruifuii</name>
    <dbReference type="NCBI Taxonomy" id="2606616"/>
    <lineage>
        <taxon>Bacteria</taxon>
        <taxon>Bacillati</taxon>
        <taxon>Actinomycetota</taxon>
        <taxon>Actinomycetes</taxon>
        <taxon>Micrococcales</taxon>
        <taxon>Micrococcaceae</taxon>
        <taxon>Arthrobacter</taxon>
    </lineage>
</organism>
<keyword evidence="4 6" id="KW-0472">Membrane</keyword>
<gene>
    <name evidence="8" type="ORF">GD627_07430</name>
</gene>
<feature type="domain" description="Amino acid permease/ SLC12A" evidence="7">
    <location>
        <begin position="43"/>
        <end position="392"/>
    </location>
</feature>
<dbReference type="PIRSF" id="PIRSF006060">
    <property type="entry name" value="AA_transporter"/>
    <property type="match status" value="1"/>
</dbReference>
<dbReference type="PANTHER" id="PTHR42770">
    <property type="entry name" value="AMINO ACID TRANSPORTER-RELATED"/>
    <property type="match status" value="1"/>
</dbReference>
<evidence type="ECO:0000256" key="4">
    <source>
        <dbReference type="ARBA" id="ARBA00023136"/>
    </source>
</evidence>
<feature type="transmembrane region" description="Helical" evidence="6">
    <location>
        <begin position="68"/>
        <end position="88"/>
    </location>
</feature>
<feature type="transmembrane region" description="Helical" evidence="6">
    <location>
        <begin position="217"/>
        <end position="237"/>
    </location>
</feature>
<dbReference type="AlphaFoldDB" id="A0A5N6MSN0"/>
<proteinExistence type="predicted"/>
<dbReference type="EMBL" id="VTFX01000003">
    <property type="protein sequence ID" value="KAD3720628.1"/>
    <property type="molecule type" value="Genomic_DNA"/>
</dbReference>
<dbReference type="InterPro" id="IPR050367">
    <property type="entry name" value="APC_superfamily"/>
</dbReference>
<dbReference type="Gene3D" id="1.20.1740.10">
    <property type="entry name" value="Amino acid/polyamine transporter I"/>
    <property type="match status" value="1"/>
</dbReference>
<evidence type="ECO:0000256" key="2">
    <source>
        <dbReference type="ARBA" id="ARBA00022692"/>
    </source>
</evidence>
<feature type="region of interest" description="Disordered" evidence="5">
    <location>
        <begin position="1"/>
        <end position="29"/>
    </location>
</feature>
<feature type="transmembrane region" description="Helical" evidence="6">
    <location>
        <begin position="41"/>
        <end position="62"/>
    </location>
</feature>
<evidence type="ECO:0000313" key="8">
    <source>
        <dbReference type="EMBL" id="KAD3720628.1"/>
    </source>
</evidence>
<keyword evidence="9" id="KW-1185">Reference proteome</keyword>
<dbReference type="GO" id="GO:0005886">
    <property type="term" value="C:plasma membrane"/>
    <property type="evidence" value="ECO:0007669"/>
    <property type="project" value="UniProtKB-SubCell"/>
</dbReference>
<feature type="transmembrane region" description="Helical" evidence="6">
    <location>
        <begin position="154"/>
        <end position="171"/>
    </location>
</feature>
<feature type="transmembrane region" description="Helical" evidence="6">
    <location>
        <begin position="428"/>
        <end position="444"/>
    </location>
</feature>
<evidence type="ECO:0000259" key="7">
    <source>
        <dbReference type="Pfam" id="PF00324"/>
    </source>
</evidence>
<dbReference type="PANTHER" id="PTHR42770:SF7">
    <property type="entry name" value="MEMBRANE PROTEIN"/>
    <property type="match status" value="1"/>
</dbReference>
<comment type="caution">
    <text evidence="8">The sequence shown here is derived from an EMBL/GenBank/DDBJ whole genome shotgun (WGS) entry which is preliminary data.</text>
</comment>
<dbReference type="Proteomes" id="UP000326852">
    <property type="component" value="Unassembled WGS sequence"/>
</dbReference>
<evidence type="ECO:0000256" key="3">
    <source>
        <dbReference type="ARBA" id="ARBA00022989"/>
    </source>
</evidence>
<name>A0A5N6MSN0_9MICC</name>
<protein>
    <submittedName>
        <fullName evidence="8">Amino acid permease</fullName>
    </submittedName>
</protein>
<sequence>MHGLLESLPVNRPAPRQAPTDGTPLLSGTTHPRVPLGGFDATTAGLGSIVGAGAFVAFAPAAAAAGPAVGAALGIAALVAVLCGLSTFQLSRAVLRRLPEDQGGDATARTAARILLGPYSGFLSGWTLVWGLLLSSAVLALALGAYVVPEHPRAGAAGAVVVMAAVNLLGFHRDPWVTRFTVAFVFSVLAFTVVVLFNEAPNQPVRVGAEIEASTSGVLQAAGLLFFMFSGYTRLATMGPGVRNPSRNLPLAIPAALAVAFILYWFMGSSLLAYYGAAALSAEPAPLLEPMLSVGANVGTGALVIAVAAAALGGLWSLLDSAGGTASAMASDRDLPAFFAASRNTRTGSVPWAAQGTAAGIALLLVLFGDLDELLGMASFALLFYAAITAVCAFSLKDRSRHAPRILNLAGAAGALLLALSLPPLSISLTLIILVAGLVVRLSFRRPRSTRTPPAL</sequence>
<accession>A0A5N6MSN0</accession>